<comment type="similarity">
    <text evidence="1">In the N-terminal section; belongs to the MoaB/Mog family.</text>
</comment>
<dbReference type="SUPFAM" id="SSF51735">
    <property type="entry name" value="NAD(P)-binding Rossmann-fold domains"/>
    <property type="match status" value="1"/>
</dbReference>
<dbReference type="Gene3D" id="2.40.340.10">
    <property type="entry name" value="MoeA, C-terminal, domain IV"/>
    <property type="match status" value="1"/>
</dbReference>
<dbReference type="InterPro" id="IPR038987">
    <property type="entry name" value="MoeA-like"/>
</dbReference>
<evidence type="ECO:0000256" key="4">
    <source>
        <dbReference type="ARBA" id="ARBA00023150"/>
    </source>
</evidence>
<dbReference type="Pfam" id="PF00994">
    <property type="entry name" value="MoCF_biosynth"/>
    <property type="match status" value="1"/>
</dbReference>
<keyword evidence="7" id="KW-1185">Reference proteome</keyword>
<evidence type="ECO:0000256" key="2">
    <source>
        <dbReference type="ARBA" id="ARBA00008339"/>
    </source>
</evidence>
<dbReference type="Pfam" id="PF14833">
    <property type="entry name" value="NAD_binding_11"/>
    <property type="match status" value="1"/>
</dbReference>
<reference evidence="6" key="1">
    <citation type="journal article" date="2021" name="Genome Biol. Evol.">
        <title>A High-Quality Reference Genome for a Parasitic Bivalve with Doubly Uniparental Inheritance (Bivalvia: Unionida).</title>
        <authorList>
            <person name="Smith C.H."/>
        </authorList>
    </citation>
    <scope>NUCLEOTIDE SEQUENCE</scope>
    <source>
        <strain evidence="6">CHS0354</strain>
    </source>
</reference>
<organism evidence="6 7">
    <name type="scientific">Potamilus streckersoni</name>
    <dbReference type="NCBI Taxonomy" id="2493646"/>
    <lineage>
        <taxon>Eukaryota</taxon>
        <taxon>Metazoa</taxon>
        <taxon>Spiralia</taxon>
        <taxon>Lophotrochozoa</taxon>
        <taxon>Mollusca</taxon>
        <taxon>Bivalvia</taxon>
        <taxon>Autobranchia</taxon>
        <taxon>Heteroconchia</taxon>
        <taxon>Palaeoheterodonta</taxon>
        <taxon>Unionida</taxon>
        <taxon>Unionoidea</taxon>
        <taxon>Unionidae</taxon>
        <taxon>Ambleminae</taxon>
        <taxon>Lampsilini</taxon>
        <taxon>Potamilus</taxon>
    </lineage>
</organism>
<dbReference type="GO" id="GO:0051287">
    <property type="term" value="F:NAD binding"/>
    <property type="evidence" value="ECO:0007669"/>
    <property type="project" value="InterPro"/>
</dbReference>
<dbReference type="InterPro" id="IPR006115">
    <property type="entry name" value="6PGDH_NADP-bd"/>
</dbReference>
<dbReference type="PROSITE" id="PS01079">
    <property type="entry name" value="MOCF_BIOSYNTHESIS_2"/>
    <property type="match status" value="1"/>
</dbReference>
<dbReference type="EMBL" id="JAEAOA010001598">
    <property type="protein sequence ID" value="KAK3603994.1"/>
    <property type="molecule type" value="Genomic_DNA"/>
</dbReference>
<dbReference type="Gene3D" id="3.40.980.10">
    <property type="entry name" value="MoaB/Mog-like domain"/>
    <property type="match status" value="1"/>
</dbReference>
<dbReference type="InterPro" id="IPR001453">
    <property type="entry name" value="MoaB/Mog_dom"/>
</dbReference>
<evidence type="ECO:0000313" key="7">
    <source>
        <dbReference type="Proteomes" id="UP001195483"/>
    </source>
</evidence>
<comment type="similarity">
    <text evidence="2">In the C-terminal section; belongs to the MoeA family.</text>
</comment>
<dbReference type="InterPro" id="IPR002204">
    <property type="entry name" value="3-OH-isobutyrate_DH-rel_CS"/>
</dbReference>
<dbReference type="PROSITE" id="PS00895">
    <property type="entry name" value="3_HYDROXYISOBUT_DH"/>
    <property type="match status" value="1"/>
</dbReference>
<dbReference type="InterPro" id="IPR036135">
    <property type="entry name" value="MoeA_linker/N_sf"/>
</dbReference>
<comment type="caution">
    <text evidence="6">The sequence shown here is derived from an EMBL/GenBank/DDBJ whole genome shotgun (WGS) entry which is preliminary data.</text>
</comment>
<dbReference type="Gene3D" id="2.170.190.11">
    <property type="entry name" value="Molybdopterin biosynthesis moea protein, domain 3"/>
    <property type="match status" value="1"/>
</dbReference>
<dbReference type="Pfam" id="PF03446">
    <property type="entry name" value="NAD_binding_2"/>
    <property type="match status" value="1"/>
</dbReference>
<feature type="domain" description="MoaB/Mog" evidence="5">
    <location>
        <begin position="412"/>
        <end position="550"/>
    </location>
</feature>
<evidence type="ECO:0000259" key="5">
    <source>
        <dbReference type="SMART" id="SM00852"/>
    </source>
</evidence>
<accession>A0AAE0T611</accession>
<dbReference type="InterPro" id="IPR013328">
    <property type="entry name" value="6PGD_dom2"/>
</dbReference>
<dbReference type="SMART" id="SM00852">
    <property type="entry name" value="MoCF_biosynth"/>
    <property type="match status" value="1"/>
</dbReference>
<dbReference type="InterPro" id="IPR036425">
    <property type="entry name" value="MoaB/Mog-like_dom_sf"/>
</dbReference>
<dbReference type="Gene3D" id="3.40.50.720">
    <property type="entry name" value="NAD(P)-binding Rossmann-like Domain"/>
    <property type="match status" value="1"/>
</dbReference>
<sequence length="634" mass="68159">MMKAAFIGLGVMGYPMAGHLHKKGFPVTVYNRTPSKAQQWVQEYQGASAPVPRESVAGADAVFMCLGNDNDIRSVVYGENGVLAGLKPGAVLTDHTTASAEIARELAAACQHQNCEFLDAPVSGGQIGAQNGQLTIMAGGTPDGYALVSPLFDCYAKKHLLMGVHGHGQLTKMVNQICISGILQGLSEGLLLAMKSGIDAQKSCGGYFQRCGAVLQMDNRALTMIDDKFDFGFALDWMIKDLSICLNTAQELGIELPLTERTKADYETLSAQGKGRMDTSSLLTLLKSRDIQTVPADLPIEPEIQATVAAGQTGDLKLQPGKAIKIMTGAPLPEDADIIIPVENCRTENGRVIVETVRENLFLHTHIARKGEDRRAGEMMLDAGTEITPPVAAAIASVGKKTVETYVKPTVSIIATGSEIISYDQTPSAWQIRDCNSLSCLLLCRMLGVNAQLQGIIPDNPQATEQAVKIGLQSDILIISGGVSAGDYDYVPSVLDRYGVRKIYHGIRLKPGKPGYFGKTPDGTAVFALPGNPVSVQTGFKLFVEPYIRQFSGLLPETPQVYTLDKSVHKKGQFEYYFPVKITDRVRRLCTAIELNSSGDFSAFGLCNGIAGMDNDIQQLSAGASVAVHLFRII</sequence>
<comment type="similarity">
    <text evidence="3">Belongs to the HIBADH-related family.</text>
</comment>
<dbReference type="Gene3D" id="3.90.105.10">
    <property type="entry name" value="Molybdopterin biosynthesis moea protein, domain 2"/>
    <property type="match status" value="1"/>
</dbReference>
<proteinExistence type="inferred from homology"/>
<name>A0AAE0T611_9BIVA</name>
<dbReference type="SUPFAM" id="SSF63867">
    <property type="entry name" value="MoeA C-terminal domain-like"/>
    <property type="match status" value="1"/>
</dbReference>
<dbReference type="InterPro" id="IPR029154">
    <property type="entry name" value="HIBADH-like_NADP-bd"/>
</dbReference>
<dbReference type="Gene3D" id="1.10.1040.10">
    <property type="entry name" value="N-(1-d-carboxylethyl)-l-norvaline Dehydrogenase, domain 2"/>
    <property type="match status" value="1"/>
</dbReference>
<dbReference type="SUPFAM" id="SSF53218">
    <property type="entry name" value="Molybdenum cofactor biosynthesis proteins"/>
    <property type="match status" value="1"/>
</dbReference>
<dbReference type="InterPro" id="IPR008284">
    <property type="entry name" value="MoCF_biosynth_CS"/>
</dbReference>
<evidence type="ECO:0000313" key="6">
    <source>
        <dbReference type="EMBL" id="KAK3603994.1"/>
    </source>
</evidence>
<dbReference type="AlphaFoldDB" id="A0AAE0T611"/>
<dbReference type="PANTHER" id="PTHR43060">
    <property type="entry name" value="3-HYDROXYISOBUTYRATE DEHYDROGENASE-LIKE 1, MITOCHONDRIAL-RELATED"/>
    <property type="match status" value="1"/>
</dbReference>
<dbReference type="InterPro" id="IPR036291">
    <property type="entry name" value="NAD(P)-bd_dom_sf"/>
</dbReference>
<dbReference type="GO" id="GO:0016491">
    <property type="term" value="F:oxidoreductase activity"/>
    <property type="evidence" value="ECO:0007669"/>
    <property type="project" value="InterPro"/>
</dbReference>
<dbReference type="SUPFAM" id="SSF48179">
    <property type="entry name" value="6-phosphogluconate dehydrogenase C-terminal domain-like"/>
    <property type="match status" value="1"/>
</dbReference>
<protein>
    <recommendedName>
        <fullName evidence="5">MoaB/Mog domain-containing protein</fullName>
    </recommendedName>
</protein>
<dbReference type="Proteomes" id="UP001195483">
    <property type="component" value="Unassembled WGS sequence"/>
</dbReference>
<dbReference type="InterPro" id="IPR008927">
    <property type="entry name" value="6-PGluconate_DH-like_C_sf"/>
</dbReference>
<dbReference type="Pfam" id="PF03453">
    <property type="entry name" value="MoeA_N"/>
    <property type="match status" value="1"/>
</dbReference>
<evidence type="ECO:0000256" key="1">
    <source>
        <dbReference type="ARBA" id="ARBA00007589"/>
    </source>
</evidence>
<dbReference type="GO" id="GO:0050661">
    <property type="term" value="F:NADP binding"/>
    <property type="evidence" value="ECO:0007669"/>
    <property type="project" value="InterPro"/>
</dbReference>
<dbReference type="GO" id="GO:0006777">
    <property type="term" value="P:Mo-molybdopterin cofactor biosynthetic process"/>
    <property type="evidence" value="ECO:0007669"/>
    <property type="project" value="UniProtKB-KW"/>
</dbReference>
<dbReference type="InterPro" id="IPR005110">
    <property type="entry name" value="MoeA_linker/N"/>
</dbReference>
<gene>
    <name evidence="6" type="ORF">CHS0354_026790</name>
</gene>
<reference evidence="6" key="3">
    <citation type="submission" date="2023-05" db="EMBL/GenBank/DDBJ databases">
        <authorList>
            <person name="Smith C.H."/>
        </authorList>
    </citation>
    <scope>NUCLEOTIDE SEQUENCE</scope>
    <source>
        <strain evidence="6">CHS0354</strain>
        <tissue evidence="6">Mantle</tissue>
    </source>
</reference>
<reference evidence="6" key="2">
    <citation type="journal article" date="2021" name="Genome Biol. Evol.">
        <title>Developing a high-quality reference genome for a parasitic bivalve with doubly uniparental inheritance (Bivalvia: Unionida).</title>
        <authorList>
            <person name="Smith C.H."/>
        </authorList>
    </citation>
    <scope>NUCLEOTIDE SEQUENCE</scope>
    <source>
        <strain evidence="6">CHS0354</strain>
        <tissue evidence="6">Mantle</tissue>
    </source>
</reference>
<dbReference type="PANTHER" id="PTHR43060:SF15">
    <property type="entry name" value="3-HYDROXYISOBUTYRATE DEHYDROGENASE-LIKE 1, MITOCHONDRIAL-RELATED"/>
    <property type="match status" value="1"/>
</dbReference>
<keyword evidence="4" id="KW-0501">Molybdenum cofactor biosynthesis</keyword>
<evidence type="ECO:0000256" key="3">
    <source>
        <dbReference type="ARBA" id="ARBA00009080"/>
    </source>
</evidence>
<dbReference type="CDD" id="cd00887">
    <property type="entry name" value="MoeA"/>
    <property type="match status" value="1"/>
</dbReference>
<dbReference type="SUPFAM" id="SSF63882">
    <property type="entry name" value="MoeA N-terminal region -like"/>
    <property type="match status" value="1"/>
</dbReference>
<dbReference type="InterPro" id="IPR036688">
    <property type="entry name" value="MoeA_C_domain_IV_sf"/>
</dbReference>